<dbReference type="SUPFAM" id="SSF53697">
    <property type="entry name" value="SIS domain"/>
    <property type="match status" value="1"/>
</dbReference>
<dbReference type="AlphaFoldDB" id="A0A438ASQ4"/>
<reference evidence="3 4" key="1">
    <citation type="submission" date="2018-11" db="EMBL/GenBank/DDBJ databases">
        <title>Rhodococcus spongicola sp. nov. and Rhodococcus xishaensis sp. nov. from marine sponges.</title>
        <authorList>
            <person name="Li L."/>
            <person name="Lin H.W."/>
        </authorList>
    </citation>
    <scope>NUCLEOTIDE SEQUENCE [LARGE SCALE GENOMIC DNA]</scope>
    <source>
        <strain evidence="3 4">LHW50502</strain>
    </source>
</reference>
<evidence type="ECO:0000313" key="4">
    <source>
        <dbReference type="Proteomes" id="UP000284333"/>
    </source>
</evidence>
<dbReference type="EMBL" id="RKLN01000005">
    <property type="protein sequence ID" value="RVW01784.1"/>
    <property type="molecule type" value="Genomic_DNA"/>
</dbReference>
<protein>
    <submittedName>
        <fullName evidence="3">SIS domain-containing protein</fullName>
    </submittedName>
</protein>
<keyword evidence="4" id="KW-1185">Reference proteome</keyword>
<sequence length="244" mass="26123">MSGSEGTDFLYPFIDAHEEDAGELLADLAVSARDKATESARLQRDSVIEWGEGIDKAGSGMAERFTQGGRLYTFGNGGSSTDAATLASLFSRPARGRPVPAWSLAADQAVVTALGNDVGFDLIFSRQIIAHAGDHDIAIALSTSGNSDDLMIALAEARKRGLLTIGFAGHDGGRMAASDDLDYCFTIRSQSIHRIQESHALIGHRLWRAAQEYMNRPDSVTAQGQATTHSQPTTHNQPPHSQES</sequence>
<dbReference type="CDD" id="cd05006">
    <property type="entry name" value="SIS_GmhA"/>
    <property type="match status" value="1"/>
</dbReference>
<proteinExistence type="predicted"/>
<dbReference type="Proteomes" id="UP000284333">
    <property type="component" value="Unassembled WGS sequence"/>
</dbReference>
<evidence type="ECO:0000313" key="3">
    <source>
        <dbReference type="EMBL" id="RVW01784.1"/>
    </source>
</evidence>
<feature type="domain" description="SIS" evidence="2">
    <location>
        <begin position="61"/>
        <end position="219"/>
    </location>
</feature>
<dbReference type="OrthoDB" id="9810929at2"/>
<dbReference type="PANTHER" id="PTHR30390">
    <property type="entry name" value="SEDOHEPTULOSE 7-PHOSPHATE ISOMERASE / DNAA INITIATOR-ASSOCIATING FACTOR FOR REPLICATION INITIATION"/>
    <property type="match status" value="1"/>
</dbReference>
<dbReference type="GO" id="GO:1901135">
    <property type="term" value="P:carbohydrate derivative metabolic process"/>
    <property type="evidence" value="ECO:0007669"/>
    <property type="project" value="InterPro"/>
</dbReference>
<dbReference type="Pfam" id="PF13580">
    <property type="entry name" value="SIS_2"/>
    <property type="match status" value="1"/>
</dbReference>
<organism evidence="3 4">
    <name type="scientific">Rhodococcus spongiicola</name>
    <dbReference type="NCBI Taxonomy" id="2487352"/>
    <lineage>
        <taxon>Bacteria</taxon>
        <taxon>Bacillati</taxon>
        <taxon>Actinomycetota</taxon>
        <taxon>Actinomycetes</taxon>
        <taxon>Mycobacteriales</taxon>
        <taxon>Nocardiaceae</taxon>
        <taxon>Rhodococcus</taxon>
    </lineage>
</organism>
<dbReference type="Gene3D" id="3.40.50.10490">
    <property type="entry name" value="Glucose-6-phosphate isomerase like protein, domain 1"/>
    <property type="match status" value="1"/>
</dbReference>
<dbReference type="InterPro" id="IPR046348">
    <property type="entry name" value="SIS_dom_sf"/>
</dbReference>
<dbReference type="GO" id="GO:0097367">
    <property type="term" value="F:carbohydrate derivative binding"/>
    <property type="evidence" value="ECO:0007669"/>
    <property type="project" value="InterPro"/>
</dbReference>
<dbReference type="PROSITE" id="PS51464">
    <property type="entry name" value="SIS"/>
    <property type="match status" value="1"/>
</dbReference>
<comment type="caution">
    <text evidence="3">The sequence shown here is derived from an EMBL/GenBank/DDBJ whole genome shotgun (WGS) entry which is preliminary data.</text>
</comment>
<dbReference type="RefSeq" id="WP_127948093.1">
    <property type="nucleotide sequence ID" value="NZ_RKLN01000005.1"/>
</dbReference>
<name>A0A438ASQ4_9NOCA</name>
<accession>A0A438ASQ4</accession>
<dbReference type="InterPro" id="IPR001347">
    <property type="entry name" value="SIS_dom"/>
</dbReference>
<evidence type="ECO:0000259" key="2">
    <source>
        <dbReference type="PROSITE" id="PS51464"/>
    </source>
</evidence>
<feature type="region of interest" description="Disordered" evidence="1">
    <location>
        <begin position="218"/>
        <end position="244"/>
    </location>
</feature>
<dbReference type="InterPro" id="IPR050099">
    <property type="entry name" value="SIS_GmhA/DiaA_subfam"/>
</dbReference>
<gene>
    <name evidence="3" type="ORF">EF834_15495</name>
</gene>
<evidence type="ECO:0000256" key="1">
    <source>
        <dbReference type="SAM" id="MobiDB-lite"/>
    </source>
</evidence>
<dbReference type="InterPro" id="IPR035461">
    <property type="entry name" value="GmhA/DiaA"/>
</dbReference>